<organism evidence="1 2">
    <name type="scientific">Exserohilum turcicum (strain 28A)</name>
    <name type="common">Northern leaf blight fungus</name>
    <name type="synonym">Setosphaeria turcica</name>
    <dbReference type="NCBI Taxonomy" id="671987"/>
    <lineage>
        <taxon>Eukaryota</taxon>
        <taxon>Fungi</taxon>
        <taxon>Dikarya</taxon>
        <taxon>Ascomycota</taxon>
        <taxon>Pezizomycotina</taxon>
        <taxon>Dothideomycetes</taxon>
        <taxon>Pleosporomycetidae</taxon>
        <taxon>Pleosporales</taxon>
        <taxon>Pleosporineae</taxon>
        <taxon>Pleosporaceae</taxon>
        <taxon>Exserohilum</taxon>
    </lineage>
</organism>
<dbReference type="AlphaFoldDB" id="R0IMV8"/>
<dbReference type="OrthoDB" id="5356769at2759"/>
<reference evidence="1 2" key="2">
    <citation type="journal article" date="2013" name="PLoS Genet.">
        <title>Comparative genome structure, secondary metabolite, and effector coding capacity across Cochliobolus pathogens.</title>
        <authorList>
            <person name="Condon B.J."/>
            <person name="Leng Y."/>
            <person name="Wu D."/>
            <person name="Bushley K.E."/>
            <person name="Ohm R.A."/>
            <person name="Otillar R."/>
            <person name="Martin J."/>
            <person name="Schackwitz W."/>
            <person name="Grimwood J."/>
            <person name="MohdZainudin N."/>
            <person name="Xue C."/>
            <person name="Wang R."/>
            <person name="Manning V.A."/>
            <person name="Dhillon B."/>
            <person name="Tu Z.J."/>
            <person name="Steffenson B.J."/>
            <person name="Salamov A."/>
            <person name="Sun H."/>
            <person name="Lowry S."/>
            <person name="LaButti K."/>
            <person name="Han J."/>
            <person name="Copeland A."/>
            <person name="Lindquist E."/>
            <person name="Barry K."/>
            <person name="Schmutz J."/>
            <person name="Baker S.E."/>
            <person name="Ciuffetti L.M."/>
            <person name="Grigoriev I.V."/>
            <person name="Zhong S."/>
            <person name="Turgeon B.G."/>
        </authorList>
    </citation>
    <scope>NUCLEOTIDE SEQUENCE [LARGE SCALE GENOMIC DNA]</scope>
    <source>
        <strain evidence="2">28A</strain>
    </source>
</reference>
<dbReference type="Proteomes" id="UP000016935">
    <property type="component" value="Unassembled WGS sequence"/>
</dbReference>
<protein>
    <submittedName>
        <fullName evidence="1">Uncharacterized protein</fullName>
    </submittedName>
</protein>
<accession>R0IMV8</accession>
<evidence type="ECO:0000313" key="2">
    <source>
        <dbReference type="Proteomes" id="UP000016935"/>
    </source>
</evidence>
<sequence>MDYFTCSLEDLHREMERRAFRPQLQSQEQLSEVLKYDDEIRGSEATTVDTQRQGAFVPRIVNMIHTVEFGGTVPAMYLVNEKVVYWAMNTFFPTLQLFFESGNSCTIDGGQLPDAKIGLDPGLRFKLTDCTHEEDGVVTNSILPRRYPNSGTGLVIKEVTVAQRISIALKPLHTQDAEPLTQSHRPRNKIVTEIHTVVGIRLRGMEKMAYVWAKATGPPAARVWGDVRIAGLRNDVSMPNICYPEPNAKPGTQNTVVVKESLIKDSRTGG</sequence>
<reference evidence="1 2" key="1">
    <citation type="journal article" date="2012" name="PLoS Pathog.">
        <title>Diverse lifestyles and strategies of plant pathogenesis encoded in the genomes of eighteen Dothideomycetes fungi.</title>
        <authorList>
            <person name="Ohm R.A."/>
            <person name="Feau N."/>
            <person name="Henrissat B."/>
            <person name="Schoch C.L."/>
            <person name="Horwitz B.A."/>
            <person name="Barry K.W."/>
            <person name="Condon B.J."/>
            <person name="Copeland A.C."/>
            <person name="Dhillon B."/>
            <person name="Glaser F."/>
            <person name="Hesse C.N."/>
            <person name="Kosti I."/>
            <person name="LaButti K."/>
            <person name="Lindquist E.A."/>
            <person name="Lucas S."/>
            <person name="Salamov A.A."/>
            <person name="Bradshaw R.E."/>
            <person name="Ciuffetti L."/>
            <person name="Hamelin R.C."/>
            <person name="Kema G.H.J."/>
            <person name="Lawrence C."/>
            <person name="Scott J.A."/>
            <person name="Spatafora J.W."/>
            <person name="Turgeon B.G."/>
            <person name="de Wit P.J.G.M."/>
            <person name="Zhong S."/>
            <person name="Goodwin S.B."/>
            <person name="Grigoriev I.V."/>
        </authorList>
    </citation>
    <scope>NUCLEOTIDE SEQUENCE [LARGE SCALE GENOMIC DNA]</scope>
    <source>
        <strain evidence="2">28A</strain>
    </source>
</reference>
<name>R0IMV8_EXST2</name>
<evidence type="ECO:0000313" key="1">
    <source>
        <dbReference type="EMBL" id="EOA86360.1"/>
    </source>
</evidence>
<proteinExistence type="predicted"/>
<gene>
    <name evidence="1" type="ORF">SETTUDRAFT_161243</name>
</gene>
<dbReference type="GeneID" id="19398133"/>
<dbReference type="EMBL" id="KB908593">
    <property type="protein sequence ID" value="EOA86360.1"/>
    <property type="molecule type" value="Genomic_DNA"/>
</dbReference>
<dbReference type="RefSeq" id="XP_008025981.1">
    <property type="nucleotide sequence ID" value="XM_008027790.1"/>
</dbReference>
<dbReference type="HOGENOM" id="CLU_1031198_0_0_1"/>
<keyword evidence="2" id="KW-1185">Reference proteome</keyword>